<name>A0A7R9MF34_9ACAR</name>
<evidence type="ECO:0000256" key="2">
    <source>
        <dbReference type="ARBA" id="ARBA00022692"/>
    </source>
</evidence>
<keyword evidence="2 5" id="KW-0812">Transmembrane</keyword>
<dbReference type="EMBL" id="CAJPVJ010016420">
    <property type="protein sequence ID" value="CAG2176225.1"/>
    <property type="molecule type" value="Genomic_DNA"/>
</dbReference>
<evidence type="ECO:0000313" key="8">
    <source>
        <dbReference type="Proteomes" id="UP000728032"/>
    </source>
</evidence>
<dbReference type="AlphaFoldDB" id="A0A7R9MF34"/>
<keyword evidence="4 5" id="KW-0472">Membrane</keyword>
<dbReference type="GO" id="GO:0015179">
    <property type="term" value="F:L-amino acid transmembrane transporter activity"/>
    <property type="evidence" value="ECO:0007669"/>
    <property type="project" value="TreeGrafter"/>
</dbReference>
<proteinExistence type="predicted"/>
<feature type="transmembrane region" description="Helical" evidence="5">
    <location>
        <begin position="132"/>
        <end position="159"/>
    </location>
</feature>
<feature type="transmembrane region" description="Helical" evidence="5">
    <location>
        <begin position="91"/>
        <end position="111"/>
    </location>
</feature>
<evidence type="ECO:0000256" key="5">
    <source>
        <dbReference type="SAM" id="Phobius"/>
    </source>
</evidence>
<comment type="subcellular location">
    <subcellularLocation>
        <location evidence="1">Membrane</location>
        <topology evidence="1">Multi-pass membrane protein</topology>
    </subcellularLocation>
</comment>
<feature type="domain" description="Amino acid transporter transmembrane" evidence="6">
    <location>
        <begin position="121"/>
        <end position="197"/>
    </location>
</feature>
<dbReference type="Pfam" id="PF01490">
    <property type="entry name" value="Aa_trans"/>
    <property type="match status" value="1"/>
</dbReference>
<dbReference type="OrthoDB" id="1684102at2759"/>
<keyword evidence="8" id="KW-1185">Reference proteome</keyword>
<organism evidence="7">
    <name type="scientific">Oppiella nova</name>
    <dbReference type="NCBI Taxonomy" id="334625"/>
    <lineage>
        <taxon>Eukaryota</taxon>
        <taxon>Metazoa</taxon>
        <taxon>Ecdysozoa</taxon>
        <taxon>Arthropoda</taxon>
        <taxon>Chelicerata</taxon>
        <taxon>Arachnida</taxon>
        <taxon>Acari</taxon>
        <taxon>Acariformes</taxon>
        <taxon>Sarcoptiformes</taxon>
        <taxon>Oribatida</taxon>
        <taxon>Brachypylina</taxon>
        <taxon>Oppioidea</taxon>
        <taxon>Oppiidae</taxon>
        <taxon>Oppiella</taxon>
    </lineage>
</organism>
<evidence type="ECO:0000256" key="1">
    <source>
        <dbReference type="ARBA" id="ARBA00004141"/>
    </source>
</evidence>
<keyword evidence="3 5" id="KW-1133">Transmembrane helix</keyword>
<dbReference type="PANTHER" id="PTHR22950:SF349">
    <property type="entry name" value="AMINO ACID TRANSPORTER TRANSMEMBRANE DOMAIN-CONTAINING PROTEIN"/>
    <property type="match status" value="1"/>
</dbReference>
<dbReference type="GO" id="GO:0005774">
    <property type="term" value="C:vacuolar membrane"/>
    <property type="evidence" value="ECO:0007669"/>
    <property type="project" value="TreeGrafter"/>
</dbReference>
<accession>A0A7R9MF34</accession>
<evidence type="ECO:0000256" key="3">
    <source>
        <dbReference type="ARBA" id="ARBA00022989"/>
    </source>
</evidence>
<feature type="non-terminal residue" evidence="7">
    <location>
        <position position="1"/>
    </location>
</feature>
<dbReference type="PANTHER" id="PTHR22950">
    <property type="entry name" value="AMINO ACID TRANSPORTER"/>
    <property type="match status" value="1"/>
</dbReference>
<sequence length="198" mass="21735">MPGTTTSLEAFLHLLNGQIGSGILSMPAAFGLSNKIGWWISNCVNLHPYNRVNEYICDELELPVQDYEQVAELTVAHGPPTLRSWAKTARFITSLFIVASQLGACAVYYLFIAENLKAGMPLYRTMANPKAFARPIVGVVDLVNIIIISLNFLLGLLGYLKYGDDVGASVTLSLPNEPIFQSVQLMYAFAVLMTYPIT</sequence>
<evidence type="ECO:0000259" key="6">
    <source>
        <dbReference type="Pfam" id="PF01490"/>
    </source>
</evidence>
<dbReference type="EMBL" id="OC931245">
    <property type="protein sequence ID" value="CAD7659057.1"/>
    <property type="molecule type" value="Genomic_DNA"/>
</dbReference>
<evidence type="ECO:0000256" key="4">
    <source>
        <dbReference type="ARBA" id="ARBA00023136"/>
    </source>
</evidence>
<evidence type="ECO:0000313" key="7">
    <source>
        <dbReference type="EMBL" id="CAD7659057.1"/>
    </source>
</evidence>
<reference evidence="7" key="1">
    <citation type="submission" date="2020-11" db="EMBL/GenBank/DDBJ databases">
        <authorList>
            <person name="Tran Van P."/>
        </authorList>
    </citation>
    <scope>NUCLEOTIDE SEQUENCE</scope>
</reference>
<protein>
    <recommendedName>
        <fullName evidence="6">Amino acid transporter transmembrane domain-containing protein</fullName>
    </recommendedName>
</protein>
<dbReference type="InterPro" id="IPR013057">
    <property type="entry name" value="AA_transpt_TM"/>
</dbReference>
<dbReference type="Proteomes" id="UP000728032">
    <property type="component" value="Unassembled WGS sequence"/>
</dbReference>
<gene>
    <name evidence="7" type="ORF">ONB1V03_LOCUS15659</name>
</gene>